<dbReference type="AlphaFoldDB" id="A0A023WWW3"/>
<dbReference type="KEGG" id="pstu:UIB01_19080"/>
<dbReference type="PATRIC" id="fig|316.97.peg.3809"/>
<evidence type="ECO:0000313" key="2">
    <source>
        <dbReference type="EMBL" id="AHY44456.1"/>
    </source>
</evidence>
<evidence type="ECO:0008006" key="4">
    <source>
        <dbReference type="Google" id="ProtNLM"/>
    </source>
</evidence>
<dbReference type="EMBL" id="CP007509">
    <property type="protein sequence ID" value="AHY44456.1"/>
    <property type="molecule type" value="Genomic_DNA"/>
</dbReference>
<dbReference type="InterPro" id="IPR001602">
    <property type="entry name" value="UPF0047_YjbQ-like"/>
</dbReference>
<reference evidence="2 3" key="1">
    <citation type="submission" date="2014-03" db="EMBL/GenBank/DDBJ databases">
        <title>Complete genome sequence of Pseudomonas stutzeri 19SMN4.</title>
        <authorList>
            <person name="Brunet-Galmes I."/>
            <person name="Nogales B."/>
            <person name="Busquets A."/>
            <person name="Pena A."/>
            <person name="Gomila M."/>
            <person name="Garcia-Valdes E."/>
            <person name="Lalucat J."/>
            <person name="Bennasar A."/>
            <person name="Bosch R."/>
        </authorList>
    </citation>
    <scope>NUCLEOTIDE SEQUENCE [LARGE SCALE GENOMIC DNA]</scope>
    <source>
        <strain evidence="2 3">19SMN4</strain>
    </source>
</reference>
<organism evidence="2 3">
    <name type="scientific">Stutzerimonas stutzeri</name>
    <name type="common">Pseudomonas stutzeri</name>
    <dbReference type="NCBI Taxonomy" id="316"/>
    <lineage>
        <taxon>Bacteria</taxon>
        <taxon>Pseudomonadati</taxon>
        <taxon>Pseudomonadota</taxon>
        <taxon>Gammaproteobacteria</taxon>
        <taxon>Pseudomonadales</taxon>
        <taxon>Pseudomonadaceae</taxon>
        <taxon>Stutzerimonas</taxon>
    </lineage>
</organism>
<evidence type="ECO:0000256" key="1">
    <source>
        <dbReference type="ARBA" id="ARBA00005534"/>
    </source>
</evidence>
<gene>
    <name evidence="2" type="ORF">UIB01_19080</name>
</gene>
<dbReference type="NCBIfam" id="TIGR00149">
    <property type="entry name" value="TIGR00149_YjbQ"/>
    <property type="match status" value="1"/>
</dbReference>
<dbReference type="Gene3D" id="2.60.120.460">
    <property type="entry name" value="YjbQ-like"/>
    <property type="match status" value="1"/>
</dbReference>
<dbReference type="Pfam" id="PF01894">
    <property type="entry name" value="YjbQ"/>
    <property type="match status" value="1"/>
</dbReference>
<dbReference type="InterPro" id="IPR035917">
    <property type="entry name" value="YjbQ-like_sf"/>
</dbReference>
<accession>A0A023WWW3</accession>
<name>A0A023WWW3_STUST</name>
<dbReference type="Proteomes" id="UP000025238">
    <property type="component" value="Chromosome"/>
</dbReference>
<dbReference type="PANTHER" id="PTHR30615:SF8">
    <property type="entry name" value="UPF0047 PROTEIN C4A8.02C"/>
    <property type="match status" value="1"/>
</dbReference>
<protein>
    <recommendedName>
        <fullName evidence="4">YjbQ family protein</fullName>
    </recommendedName>
</protein>
<dbReference type="OrthoDB" id="9801725at2"/>
<evidence type="ECO:0000313" key="3">
    <source>
        <dbReference type="Proteomes" id="UP000025238"/>
    </source>
</evidence>
<proteinExistence type="inferred from homology"/>
<comment type="similarity">
    <text evidence="1">Belongs to the UPF0047 family.</text>
</comment>
<dbReference type="SUPFAM" id="SSF111038">
    <property type="entry name" value="YjbQ-like"/>
    <property type="match status" value="1"/>
</dbReference>
<dbReference type="PIRSF" id="PIRSF004681">
    <property type="entry name" value="UCP004681"/>
    <property type="match status" value="1"/>
</dbReference>
<sequence length="141" mass="15753">MWQQTLITLRARPRGFHLITDELLAALPELRQCQVGLLHLWLRHTSASLTINENADAAVRRDFERFFNRLVPQGEGGYEHDYEGPDDLPAHFKASLLGCQLSLPVSEGRLALGTWQGIYLGEHRDQGGARQIVATLHGTAS</sequence>
<dbReference type="PANTHER" id="PTHR30615">
    <property type="entry name" value="UNCHARACTERIZED PROTEIN YJBQ-RELATED"/>
    <property type="match status" value="1"/>
</dbReference>